<evidence type="ECO:0000313" key="2">
    <source>
        <dbReference type="EMBL" id="GBH30727.1"/>
    </source>
</evidence>
<dbReference type="Proteomes" id="UP000290975">
    <property type="component" value="Unassembled WGS sequence"/>
</dbReference>
<dbReference type="EMBL" id="CP022748">
    <property type="protein sequence ID" value="ASY46747.1"/>
    <property type="molecule type" value="Genomic_DNA"/>
</dbReference>
<geneLocation type="plasmid" evidence="1 3">
    <name>p2</name>
</geneLocation>
<reference evidence="2 4" key="1">
    <citation type="submission" date="2014-12" db="EMBL/GenBank/DDBJ databases">
        <title>Whole genome sequencing of Sphingobium xenophagum OW59.</title>
        <authorList>
            <person name="Ohta Y."/>
            <person name="Nishi S."/>
            <person name="Hatada Y."/>
        </authorList>
    </citation>
    <scope>NUCLEOTIDE SEQUENCE [LARGE SCALE GENOMIC DNA]</scope>
    <source>
        <strain evidence="2 4">OW59</strain>
    </source>
</reference>
<keyword evidence="1" id="KW-0614">Plasmid</keyword>
<protein>
    <recommendedName>
        <fullName evidence="5">PIN domain-containing protein</fullName>
    </recommendedName>
</protein>
<proteinExistence type="predicted"/>
<evidence type="ECO:0000313" key="3">
    <source>
        <dbReference type="Proteomes" id="UP000217141"/>
    </source>
</evidence>
<keyword evidence="4" id="KW-1185">Reference proteome</keyword>
<dbReference type="RefSeq" id="WP_011950414.1">
    <property type="nucleotide sequence ID" value="NZ_BBQY01000005.1"/>
</dbReference>
<dbReference type="AlphaFoldDB" id="A0A249MZX9"/>
<accession>A0A401J259</accession>
<dbReference type="STRING" id="1192759.GCA_000277525_04004"/>
<dbReference type="EMBL" id="BBQY01000005">
    <property type="protein sequence ID" value="GBH30727.1"/>
    <property type="molecule type" value="Genomic_DNA"/>
</dbReference>
<gene>
    <name evidence="1" type="ORF">CJD35_19835</name>
    <name evidence="2" type="ORF">MBESOW_P1982</name>
</gene>
<dbReference type="Proteomes" id="UP000217141">
    <property type="component" value="Plasmid p2"/>
</dbReference>
<evidence type="ECO:0000313" key="1">
    <source>
        <dbReference type="EMBL" id="ASY46747.1"/>
    </source>
</evidence>
<evidence type="ECO:0008006" key="5">
    <source>
        <dbReference type="Google" id="ProtNLM"/>
    </source>
</evidence>
<dbReference type="KEGG" id="shyd:CJD35_19835"/>
<name>A0A249MZX9_SPHXE</name>
<evidence type="ECO:0000313" key="4">
    <source>
        <dbReference type="Proteomes" id="UP000290975"/>
    </source>
</evidence>
<reference evidence="1 3" key="2">
    <citation type="submission" date="2017-08" db="EMBL/GenBank/DDBJ databases">
        <title>Whole Genome Sequence of Sphingobium hydrophobicum C1: Insights into Adaption to the Electronic-waste Contaminated Sediment.</title>
        <authorList>
            <person name="Song D."/>
            <person name="Chen X."/>
            <person name="Xu M."/>
        </authorList>
    </citation>
    <scope>NUCLEOTIDE SEQUENCE [LARGE SCALE GENOMIC DNA]</scope>
    <source>
        <strain evidence="1 3">C1</strain>
        <plasmid evidence="1 3">p2</plasmid>
    </source>
</reference>
<organism evidence="1 3">
    <name type="scientific">Sphingobium xenophagum</name>
    <dbReference type="NCBI Taxonomy" id="121428"/>
    <lineage>
        <taxon>Bacteria</taxon>
        <taxon>Pseudomonadati</taxon>
        <taxon>Pseudomonadota</taxon>
        <taxon>Alphaproteobacteria</taxon>
        <taxon>Sphingomonadales</taxon>
        <taxon>Sphingomonadaceae</taxon>
        <taxon>Sphingobium</taxon>
    </lineage>
</organism>
<sequence length="139" mass="14739">MYLLSTQCLLDRITGQAPASIDALPAREIHLSAVSLGQALLAIEQSPAGERQGHRDALRGYVGMVRSFDNIVPFDEKAAMLWPGLRAQKLIATNPAGAVIPVSEATTMVVASALATNLVFVDYPQPYHSGVSGLTVVNP</sequence>
<dbReference type="Gene3D" id="3.40.50.1010">
    <property type="entry name" value="5'-nuclease"/>
    <property type="match status" value="1"/>
</dbReference>
<accession>A0A249MZX9</accession>